<dbReference type="FunFam" id="3.40.605.10:FF:000007">
    <property type="entry name" value="NAD/NADP-dependent betaine aldehyde dehydrogenase"/>
    <property type="match status" value="1"/>
</dbReference>
<evidence type="ECO:0000313" key="6">
    <source>
        <dbReference type="EMBL" id="GAJ39004.1"/>
    </source>
</evidence>
<dbReference type="Pfam" id="PF00171">
    <property type="entry name" value="Aldedh"/>
    <property type="match status" value="1"/>
</dbReference>
<evidence type="ECO:0000259" key="5">
    <source>
        <dbReference type="Pfam" id="PF00171"/>
    </source>
</evidence>
<protein>
    <submittedName>
        <fullName evidence="6">Putative aldehyde dehydrogenase</fullName>
    </submittedName>
</protein>
<evidence type="ECO:0000256" key="3">
    <source>
        <dbReference type="PROSITE-ProRule" id="PRU10007"/>
    </source>
</evidence>
<dbReference type="PANTHER" id="PTHR11699">
    <property type="entry name" value="ALDEHYDE DEHYDROGENASE-RELATED"/>
    <property type="match status" value="1"/>
</dbReference>
<dbReference type="InterPro" id="IPR016161">
    <property type="entry name" value="Ald_DH/histidinol_DH"/>
</dbReference>
<keyword evidence="7" id="KW-1185">Reference proteome</keyword>
<dbReference type="EMBL" id="BAWO01000011">
    <property type="protein sequence ID" value="GAJ39004.1"/>
    <property type="molecule type" value="Genomic_DNA"/>
</dbReference>
<organism evidence="6 7">
    <name type="scientific">Parageobacillus caldoxylosilyticus NBRC 107762</name>
    <dbReference type="NCBI Taxonomy" id="1220594"/>
    <lineage>
        <taxon>Bacteria</taxon>
        <taxon>Bacillati</taxon>
        <taxon>Bacillota</taxon>
        <taxon>Bacilli</taxon>
        <taxon>Bacillales</taxon>
        <taxon>Anoxybacillaceae</taxon>
        <taxon>Saccharococcus</taxon>
    </lineage>
</organism>
<dbReference type="PROSITE" id="PS00687">
    <property type="entry name" value="ALDEHYDE_DEHYDR_GLU"/>
    <property type="match status" value="1"/>
</dbReference>
<comment type="caution">
    <text evidence="6">The sequence shown here is derived from an EMBL/GenBank/DDBJ whole genome shotgun (WGS) entry which is preliminary data.</text>
</comment>
<feature type="active site" evidence="3">
    <location>
        <position position="259"/>
    </location>
</feature>
<accession>A0A023DCI6</accession>
<dbReference type="InterPro" id="IPR016163">
    <property type="entry name" value="Ald_DH_C"/>
</dbReference>
<gene>
    <name evidence="6" type="ORF">GCA01S_011_00570</name>
</gene>
<sequence>MISMETTEAGVFLNGEWRPAATDETFDVIDPATGKVTARVANAGERDVDEAVKSAEAAFHDRRWLSMPPLERGRILRNVADLIRKHHMELAHIMTRENGMPLNMALFVEIPMAADCFDFFASLVIQPQGDVLPFSLNGAPPNYMAWTMKEPIGVAGLITPWNFPLLMPTWKVAPALAAGCTMILKPAPETPLTALKLAELCQKAGVPEGVLNVLPGKDEAGKAIVKHPRIPKIAFTGETATGRHILQAAAPYIKRVSLELGGKSPNIIFDDADIEDAAKSALFGVFYNSGQVCQAGSRILVHHSVYDSFVEKLVEKAKKLKVGPGTDMRNDLGPVISKTQHEKILQYIEIGQEEGATLLTGGRVPEGLTDGYFIEPTVFADVTPTMRIACEEIFGPVVSVIPFKDDDEAVQIANETIYGLAAAVWTRDIKRGLNMARRIKSGTLWINTYQVLSPTLPFGGYKQSGIGRELGVQALDSYLETKSVICDLNDRPMTFF</sequence>
<comment type="similarity">
    <text evidence="1 4">Belongs to the aldehyde dehydrogenase family.</text>
</comment>
<dbReference type="FunFam" id="3.40.605.10:FF:000026">
    <property type="entry name" value="Aldehyde dehydrogenase, putative"/>
    <property type="match status" value="1"/>
</dbReference>
<dbReference type="InterPro" id="IPR029510">
    <property type="entry name" value="Ald_DH_CS_GLU"/>
</dbReference>
<proteinExistence type="inferred from homology"/>
<dbReference type="Gene3D" id="3.40.309.10">
    <property type="entry name" value="Aldehyde Dehydrogenase, Chain A, domain 2"/>
    <property type="match status" value="1"/>
</dbReference>
<dbReference type="SUPFAM" id="SSF53720">
    <property type="entry name" value="ALDH-like"/>
    <property type="match status" value="1"/>
</dbReference>
<evidence type="ECO:0000256" key="1">
    <source>
        <dbReference type="ARBA" id="ARBA00009986"/>
    </source>
</evidence>
<name>A0A023DCI6_9BACL</name>
<dbReference type="AlphaFoldDB" id="A0A023DCI6"/>
<dbReference type="GeneID" id="301193633"/>
<dbReference type="InterPro" id="IPR016162">
    <property type="entry name" value="Ald_DH_N"/>
</dbReference>
<dbReference type="Proteomes" id="UP000023561">
    <property type="component" value="Unassembled WGS sequence"/>
</dbReference>
<reference evidence="6 7" key="1">
    <citation type="submission" date="2014-04" db="EMBL/GenBank/DDBJ databases">
        <title>Whole genome shotgun sequence of Geobacillus caldoxylosilyticus NBRC 107762.</title>
        <authorList>
            <person name="Hosoyama A."/>
            <person name="Hosoyama Y."/>
            <person name="Katano-Makiyama Y."/>
            <person name="Tsuchikane K."/>
            <person name="Ohji S."/>
            <person name="Ichikawa N."/>
            <person name="Yamazoe A."/>
            <person name="Fujita N."/>
        </authorList>
    </citation>
    <scope>NUCLEOTIDE SEQUENCE [LARGE SCALE GENOMIC DNA]</scope>
    <source>
        <strain evidence="6 7">NBRC 107762</strain>
    </source>
</reference>
<evidence type="ECO:0000256" key="2">
    <source>
        <dbReference type="ARBA" id="ARBA00023002"/>
    </source>
</evidence>
<dbReference type="RefSeq" id="WP_042407615.1">
    <property type="nucleotide sequence ID" value="NZ_BAWO01000011.1"/>
</dbReference>
<dbReference type="InterPro" id="IPR015590">
    <property type="entry name" value="Aldehyde_DH_dom"/>
</dbReference>
<keyword evidence="2 4" id="KW-0560">Oxidoreductase</keyword>
<dbReference type="OrthoDB" id="9762913at2"/>
<dbReference type="GO" id="GO:0016620">
    <property type="term" value="F:oxidoreductase activity, acting on the aldehyde or oxo group of donors, NAD or NADP as acceptor"/>
    <property type="evidence" value="ECO:0007669"/>
    <property type="project" value="InterPro"/>
</dbReference>
<evidence type="ECO:0000313" key="7">
    <source>
        <dbReference type="Proteomes" id="UP000023561"/>
    </source>
</evidence>
<dbReference type="Gene3D" id="3.40.605.10">
    <property type="entry name" value="Aldehyde Dehydrogenase, Chain A, domain 1"/>
    <property type="match status" value="1"/>
</dbReference>
<dbReference type="FunFam" id="3.40.309.10:FF:000012">
    <property type="entry name" value="Betaine aldehyde dehydrogenase"/>
    <property type="match status" value="1"/>
</dbReference>
<feature type="domain" description="Aldehyde dehydrogenase" evidence="5">
    <location>
        <begin position="17"/>
        <end position="484"/>
    </location>
</feature>
<evidence type="ECO:0000256" key="4">
    <source>
        <dbReference type="RuleBase" id="RU003345"/>
    </source>
</evidence>